<organism evidence="2 3">
    <name type="scientific">Cryptococcus tetragattii IND107</name>
    <dbReference type="NCBI Taxonomy" id="1296105"/>
    <lineage>
        <taxon>Eukaryota</taxon>
        <taxon>Fungi</taxon>
        <taxon>Dikarya</taxon>
        <taxon>Basidiomycota</taxon>
        <taxon>Agaricomycotina</taxon>
        <taxon>Tremellomycetes</taxon>
        <taxon>Tremellales</taxon>
        <taxon>Cryptococcaceae</taxon>
        <taxon>Cryptococcus</taxon>
        <taxon>Cryptococcus gattii species complex</taxon>
    </lineage>
</organism>
<feature type="compositionally biased region" description="Polar residues" evidence="1">
    <location>
        <begin position="254"/>
        <end position="267"/>
    </location>
</feature>
<feature type="compositionally biased region" description="Polar residues" evidence="1">
    <location>
        <begin position="106"/>
        <end position="135"/>
    </location>
</feature>
<feature type="region of interest" description="Disordered" evidence="1">
    <location>
        <begin position="1320"/>
        <end position="1360"/>
    </location>
</feature>
<feature type="compositionally biased region" description="Low complexity" evidence="1">
    <location>
        <begin position="1089"/>
        <end position="1099"/>
    </location>
</feature>
<feature type="compositionally biased region" description="Polar residues" evidence="1">
    <location>
        <begin position="1341"/>
        <end position="1357"/>
    </location>
</feature>
<evidence type="ECO:0000256" key="1">
    <source>
        <dbReference type="SAM" id="MobiDB-lite"/>
    </source>
</evidence>
<feature type="compositionally biased region" description="Low complexity" evidence="1">
    <location>
        <begin position="136"/>
        <end position="145"/>
    </location>
</feature>
<gene>
    <name evidence="2" type="ORF">I308_100533</name>
</gene>
<protein>
    <submittedName>
        <fullName evidence="2">Uncharacterized protein</fullName>
    </submittedName>
</protein>
<feature type="compositionally biased region" description="Polar residues" evidence="1">
    <location>
        <begin position="1111"/>
        <end position="1122"/>
    </location>
</feature>
<feature type="region of interest" description="Disordered" evidence="1">
    <location>
        <begin position="67"/>
        <end position="145"/>
    </location>
</feature>
<reference evidence="3" key="1">
    <citation type="submission" date="2015-01" db="EMBL/GenBank/DDBJ databases">
        <title>The Genome Sequence of Cryptococcus gattii MMRL2647.</title>
        <authorList>
            <consortium name="The Broad Institute Genomics Platform"/>
            <person name="Cuomo C."/>
            <person name="Litvintseva A."/>
            <person name="Chen Y."/>
            <person name="Heitman J."/>
            <person name="Sun S."/>
            <person name="Springer D."/>
            <person name="Dromer F."/>
            <person name="Young S."/>
            <person name="Zeng Q."/>
            <person name="Gargeya S."/>
            <person name="Abouelleil A."/>
            <person name="Alvarado L."/>
            <person name="Chapman S.B."/>
            <person name="Gainer-Dewar J."/>
            <person name="Goldberg J."/>
            <person name="Griggs A."/>
            <person name="Gujja S."/>
            <person name="Hansen M."/>
            <person name="Howarth C."/>
            <person name="Imamovic A."/>
            <person name="Larimer J."/>
            <person name="Murphy C."/>
            <person name="Naylor J."/>
            <person name="Pearson M."/>
            <person name="Priest M."/>
            <person name="Roberts A."/>
            <person name="Saif S."/>
            <person name="Shea T."/>
            <person name="Sykes S."/>
            <person name="Wortman J."/>
            <person name="Nusbaum C."/>
            <person name="Birren B."/>
        </authorList>
    </citation>
    <scope>NUCLEOTIDE SEQUENCE [LARGE SCALE GENOMIC DNA]</scope>
    <source>
        <strain evidence="3">IND107</strain>
    </source>
</reference>
<accession>A0ABR3C7K3</accession>
<dbReference type="RefSeq" id="XP_066617003.1">
    <property type="nucleotide sequence ID" value="XM_066755102.1"/>
</dbReference>
<feature type="compositionally biased region" description="Low complexity" evidence="1">
    <location>
        <begin position="977"/>
        <end position="993"/>
    </location>
</feature>
<feature type="region of interest" description="Disordered" evidence="1">
    <location>
        <begin position="908"/>
        <end position="936"/>
    </location>
</feature>
<sequence>MLPQPLEQRPSILPASPCAPSLSMQLPVPSSTVTRLPSRHDVIYSCCPPPANRTCMHGFRAARKRASNWQADTDDSNVESEEDEVKPVGSSSLRPAGRKMPPGRITSGSRLSASQPNYISSPNAEDTSWVSFGTPESSSELTSSLTEEAYHPDLQHRKRMADTALLPFPKRPRIGIRESSIPSTLPSIDSVDSKPRNLSLAGPQKKAARKKAMDLVIDLTALDSDDDSTIIGSFDANDDGAAETGREDGAAYESTYQPGSHTGSLTSDDGEETDEAEIEVIYLRKGIVKENEGNVVNESARRVSPSNTQPAERRLIIPIEEGHVDPTLDAVQLQPILQTNATRGKKGSISQKNRINALNTVGVPSPRIDAIEPEAIFEGHQVHLSTIDFHVAEASMVDGKGSVEKKVEEMVSKQIKETSKSDNHHPLSVSGSQPSNLAVEAPSQLPVASSALTSVPTVPLTVLQPIHEQAPINNITSRLRISSNLLPSFDVPTLNPGNLSQDLTFFHGAPKVQNDIHLIARRSKLSIFSRRSLDNQSRPPFASEYISRRHPVIARKPFLPRNVRAGLSGLASNEFPGNPSSVKLQRRLKEGQARELRMRIKKGEMTLDIRNVGFGTLKRDLVARESQLKTMRQGRLINIIIGKIVPVDGGSGLVVGLNRARIRVSWESDPKPLHDVTLPIHGNTLYQTLLPLILDGAFLRVNRSTHLQLRFLIDLYFGQDSHGTYVSSPISITSPDGSLLPIADIAHMRDTNGVLCFDLAFKSNITLDPAAFPLEPFTNRVIPPRPCFLRLFYVFKDASGYVIQEKIVDSCKCGLCGLEEDVGNLNDMSELAVHIKYYHKYECAMLISGTEAEMVITLPDCTVSVKRYDASQVLSTLKGNLTDLTEKLSKHIGGTPSHLLNGMRETFSEQDLPPSFGSHLPSLASKSNDLETSRKGDYGTLDEAAANMASCTEDIVSTGEFIKPTQSPNRTVPAQPPSSQVSGSSSEPLKKSSTVTGSPPLCANLLQSPPPASATQNAQTEKIASFPIPSVETALPTFEALRLGSPLSPEAVYSASTESPDSIVCPLSSLPTAPLFPEPTHQSNGDNESVSSSSSSQKSPLVCESPGLASVSKTNTTSSIVESSEGRSAATTSPQAPCTSTEGQCLDFPEGAFLSQLNGQAMLPGPRQSQSMVRRFSALHESGSGSPSYQQLDDLPLRQLFTPELEDVHLLSDVEIDVPRDARTDSLFINPTVRSARQMPASSLSMSPKHADFQGSCVLSTSMIPEQPPKRTLSSFTGNEEVTSEESVIRLADPSEQVLDSKSTGSRAILTFMDGERASHFDGSSNGDNIMTPAGPETPIPTHSHQSPTDVSGQSHSQLRDTPPAIEQLRPFTKTGHAGPYMGKRVNQWTEWSSSLEPGTLVDFMSELDKVWDGGRVRHLIRHQESLIWIQHHLSHKRRFLACCWNRWVHQKGPIPGYNKAGYLKLWLDSYGVIMSRAKLSYEVKDYLHLHFQNKHILLTDYIGACQYWNRLRRSYFACGRHN</sequence>
<proteinExistence type="predicted"/>
<keyword evidence="3" id="KW-1185">Reference proteome</keyword>
<reference evidence="2 3" key="2">
    <citation type="submission" date="2024-01" db="EMBL/GenBank/DDBJ databases">
        <title>Comparative genomics of Cryptococcus and Kwoniella reveals pathogenesis evolution and contrasting modes of karyotype evolution via chromosome fusion or intercentromeric recombination.</title>
        <authorList>
            <person name="Coelho M.A."/>
            <person name="David-Palma M."/>
            <person name="Shea T."/>
            <person name="Bowers K."/>
            <person name="Mcginley-Smith S."/>
            <person name="Mohammad A.W."/>
            <person name="Gnirke A."/>
            <person name="Yurkov A.M."/>
            <person name="Nowrousian M."/>
            <person name="Sun S."/>
            <person name="Cuomo C.A."/>
            <person name="Heitman J."/>
        </authorList>
    </citation>
    <scope>NUCLEOTIDE SEQUENCE [LARGE SCALE GENOMIC DNA]</scope>
    <source>
        <strain evidence="2 3">IND107</strain>
    </source>
</reference>
<feature type="compositionally biased region" description="Basic and acidic residues" evidence="1">
    <location>
        <begin position="413"/>
        <end position="425"/>
    </location>
</feature>
<feature type="compositionally biased region" description="Polar residues" evidence="1">
    <location>
        <begin position="1272"/>
        <end position="1281"/>
    </location>
</feature>
<evidence type="ECO:0000313" key="3">
    <source>
        <dbReference type="Proteomes" id="UP000054399"/>
    </source>
</evidence>
<feature type="compositionally biased region" description="Acidic residues" evidence="1">
    <location>
        <begin position="72"/>
        <end position="84"/>
    </location>
</feature>
<dbReference type="Proteomes" id="UP000054399">
    <property type="component" value="Unassembled WGS sequence"/>
</dbReference>
<dbReference type="GeneID" id="91987391"/>
<feature type="region of interest" description="Disordered" evidence="1">
    <location>
        <begin position="1262"/>
        <end position="1288"/>
    </location>
</feature>
<feature type="region of interest" description="Disordered" evidence="1">
    <location>
        <begin position="962"/>
        <end position="1019"/>
    </location>
</feature>
<dbReference type="EMBL" id="ATAM02000001">
    <property type="protein sequence ID" value="KAL0255726.1"/>
    <property type="molecule type" value="Genomic_DNA"/>
</dbReference>
<feature type="region of interest" description="Disordered" evidence="1">
    <location>
        <begin position="180"/>
        <end position="205"/>
    </location>
</feature>
<feature type="region of interest" description="Disordered" evidence="1">
    <location>
        <begin position="413"/>
        <end position="442"/>
    </location>
</feature>
<name>A0ABR3C7K3_9TREE</name>
<comment type="caution">
    <text evidence="2">The sequence shown here is derived from an EMBL/GenBank/DDBJ whole genome shotgun (WGS) entry which is preliminary data.</text>
</comment>
<evidence type="ECO:0000313" key="2">
    <source>
        <dbReference type="EMBL" id="KAL0255726.1"/>
    </source>
</evidence>
<feature type="region of interest" description="Disordered" evidence="1">
    <location>
        <begin position="1074"/>
        <end position="1142"/>
    </location>
</feature>
<feature type="compositionally biased region" description="Polar residues" evidence="1">
    <location>
        <begin position="1129"/>
        <end position="1142"/>
    </location>
</feature>
<feature type="region of interest" description="Disordered" evidence="1">
    <location>
        <begin position="233"/>
        <end position="274"/>
    </location>
</feature>